<dbReference type="FunFam" id="2.130.10.10:FF:000190">
    <property type="entry name" value="Nuclear pore complex subunit"/>
    <property type="match status" value="1"/>
</dbReference>
<keyword evidence="2 4" id="KW-0853">WD repeat</keyword>
<dbReference type="PANTHER" id="PTHR10971">
    <property type="entry name" value="MRNA EXPORT FACTOR AND BUB3"/>
    <property type="match status" value="1"/>
</dbReference>
<dbReference type="InterPro" id="IPR020472">
    <property type="entry name" value="WD40_PAC1"/>
</dbReference>
<evidence type="ECO:0000256" key="5">
    <source>
        <dbReference type="SAM" id="MobiDB-lite"/>
    </source>
</evidence>
<dbReference type="InterPro" id="IPR001680">
    <property type="entry name" value="WD40_rpt"/>
</dbReference>
<dbReference type="STRING" id="1214573.A0A0G2HX79"/>
<feature type="region of interest" description="Disordered" evidence="5">
    <location>
        <begin position="1"/>
        <end position="20"/>
    </location>
</feature>
<reference evidence="6 7" key="1">
    <citation type="submission" date="2015-05" db="EMBL/GenBank/DDBJ databases">
        <title>Distinctive expansion of gene families associated with plant cell wall degradation and secondary metabolism in the genomes of grapevine trunk pathogens.</title>
        <authorList>
            <person name="Lawrence D.P."/>
            <person name="Travadon R."/>
            <person name="Rolshausen P.E."/>
            <person name="Baumgartner K."/>
        </authorList>
    </citation>
    <scope>NUCLEOTIDE SEQUENCE [LARGE SCALE GENOMIC DNA]</scope>
    <source>
        <strain evidence="6">DA912</strain>
    </source>
</reference>
<dbReference type="GO" id="GO:0034399">
    <property type="term" value="C:nuclear periphery"/>
    <property type="evidence" value="ECO:0007669"/>
    <property type="project" value="EnsemblFungi"/>
</dbReference>
<keyword evidence="3" id="KW-0677">Repeat</keyword>
<dbReference type="OrthoDB" id="256303at2759"/>
<dbReference type="Gene3D" id="2.130.10.10">
    <property type="entry name" value="YVTN repeat-like/Quinoprotein amine dehydrogenase"/>
    <property type="match status" value="1"/>
</dbReference>
<evidence type="ECO:0000256" key="2">
    <source>
        <dbReference type="ARBA" id="ARBA00022574"/>
    </source>
</evidence>
<evidence type="ECO:0000256" key="3">
    <source>
        <dbReference type="ARBA" id="ARBA00022737"/>
    </source>
</evidence>
<dbReference type="GO" id="GO:0005829">
    <property type="term" value="C:cytosol"/>
    <property type="evidence" value="ECO:0007669"/>
    <property type="project" value="EnsemblFungi"/>
</dbReference>
<gene>
    <name evidence="6" type="ORF">UCDDA912_g07464</name>
</gene>
<evidence type="ECO:0000256" key="1">
    <source>
        <dbReference type="ARBA" id="ARBA00007830"/>
    </source>
</evidence>
<keyword evidence="7" id="KW-1185">Reference proteome</keyword>
<feature type="repeat" description="WD" evidence="4">
    <location>
        <begin position="117"/>
        <end position="160"/>
    </location>
</feature>
<dbReference type="InterPro" id="IPR036322">
    <property type="entry name" value="WD40_repeat_dom_sf"/>
</dbReference>
<dbReference type="InterPro" id="IPR015943">
    <property type="entry name" value="WD40/YVTN_repeat-like_dom_sf"/>
</dbReference>
<protein>
    <submittedName>
        <fullName evidence="6">Putative poly + rna export protein</fullName>
    </submittedName>
</protein>
<dbReference type="EMBL" id="LCUC01000297">
    <property type="protein sequence ID" value="KKY32570.1"/>
    <property type="molecule type" value="Genomic_DNA"/>
</dbReference>
<name>A0A0G2HX79_9PEZI</name>
<comment type="caution">
    <text evidence="6">The sequence shown here is derived from an EMBL/GenBank/DDBJ whole genome shotgun (WGS) entry which is preliminary data.</text>
</comment>
<dbReference type="AlphaFoldDB" id="A0A0G2HX79"/>
<organism evidence="6 7">
    <name type="scientific">Diaporthe ampelina</name>
    <dbReference type="NCBI Taxonomy" id="1214573"/>
    <lineage>
        <taxon>Eukaryota</taxon>
        <taxon>Fungi</taxon>
        <taxon>Dikarya</taxon>
        <taxon>Ascomycota</taxon>
        <taxon>Pezizomycotina</taxon>
        <taxon>Sordariomycetes</taxon>
        <taxon>Sordariomycetidae</taxon>
        <taxon>Diaporthales</taxon>
        <taxon>Diaporthaceae</taxon>
        <taxon>Diaporthe</taxon>
    </lineage>
</organism>
<reference evidence="6 7" key="2">
    <citation type="submission" date="2015-05" db="EMBL/GenBank/DDBJ databases">
        <authorList>
            <person name="Morales-Cruz A."/>
            <person name="Amrine K.C."/>
            <person name="Cantu D."/>
        </authorList>
    </citation>
    <scope>NUCLEOTIDE SEQUENCE [LARGE SCALE GENOMIC DNA]</scope>
    <source>
        <strain evidence="6">DA912</strain>
    </source>
</reference>
<dbReference type="PRINTS" id="PR00320">
    <property type="entry name" value="GPROTEINBRPT"/>
</dbReference>
<dbReference type="SUPFAM" id="SSF50978">
    <property type="entry name" value="WD40 repeat-like"/>
    <property type="match status" value="1"/>
</dbReference>
<dbReference type="Pfam" id="PF00400">
    <property type="entry name" value="WD40"/>
    <property type="match status" value="4"/>
</dbReference>
<evidence type="ECO:0000313" key="7">
    <source>
        <dbReference type="Proteomes" id="UP000034680"/>
    </source>
</evidence>
<comment type="similarity">
    <text evidence="1">Belongs to the WD repeat rae1 family.</text>
</comment>
<accession>A0A0G2HX79</accession>
<feature type="repeat" description="WD" evidence="4">
    <location>
        <begin position="76"/>
        <end position="117"/>
    </location>
</feature>
<dbReference type="GO" id="GO:0016973">
    <property type="term" value="P:poly(A)+ mRNA export from nucleus"/>
    <property type="evidence" value="ECO:0007669"/>
    <property type="project" value="EnsemblFungi"/>
</dbReference>
<dbReference type="PROSITE" id="PS50082">
    <property type="entry name" value="WD_REPEATS_2"/>
    <property type="match status" value="2"/>
</dbReference>
<dbReference type="SMART" id="SM00320">
    <property type="entry name" value="WD40"/>
    <property type="match status" value="5"/>
</dbReference>
<evidence type="ECO:0000256" key="4">
    <source>
        <dbReference type="PROSITE-ProRule" id="PRU00221"/>
    </source>
</evidence>
<sequence>MSGLFGGPSASAASSNTVGDLKQDVEVQQPPTDGITDLSFNPNQSSQQDFLTVASWDKKVRLYEITPQGQAQPRHAYDHEGPVFSVDWFKDGSKIVSASADKQVKLCDLATQQTMQVAGHDQPIRVVRCFEANGTPMIATGSWDKTVKYWDCRQSSPAATLQCQERVYTMDVRNNLLVVGTADRYINVVNLASPDKFYKTLQSPLKWQTRVVSCFADAAGFAIGSIEGRCAIQYVEDKDSGSNFSFKCHRDPPQGNVTNVYAVNDISFHPVHGTFSTAGSDGTFHFWDKDAKHRLKGYPNVGGSITATNFSKNGNIFAYAISYDWSKGYQANTQTQPIKIMLHPVQQDECKPRPSVKKR</sequence>
<proteinExistence type="inferred from homology"/>
<dbReference type="Proteomes" id="UP000034680">
    <property type="component" value="Unassembled WGS sequence"/>
</dbReference>
<evidence type="ECO:0000313" key="6">
    <source>
        <dbReference type="EMBL" id="KKY32570.1"/>
    </source>
</evidence>